<name>A0ABS2M621_9ACTN</name>
<sequence>MRFSSRLVHALAAAALLVLLAGPAAAGPQPVAPAAAGSAEGPGERRARAVLAAWDERRAAVWRRGDRDGLADLYTAGSLAGARDLRMLDAWLERGLRVRGMAVEVLALEVVHDEGRRLVLRVTDRLVGAVAVGSGVRRVLPQDRPTARALVLRRSGDGWQMASVRPLGW</sequence>
<evidence type="ECO:0008006" key="4">
    <source>
        <dbReference type="Google" id="ProtNLM"/>
    </source>
</evidence>
<feature type="signal peptide" evidence="1">
    <location>
        <begin position="1"/>
        <end position="26"/>
    </location>
</feature>
<reference evidence="2 3" key="1">
    <citation type="submission" date="2021-01" db="EMBL/GenBank/DDBJ databases">
        <title>Sequencing the genomes of 1000 actinobacteria strains.</title>
        <authorList>
            <person name="Klenk H.-P."/>
        </authorList>
    </citation>
    <scope>NUCLEOTIDE SEQUENCE [LARGE SCALE GENOMIC DNA]</scope>
    <source>
        <strain evidence="2 3">DSM 18239</strain>
    </source>
</reference>
<evidence type="ECO:0000313" key="3">
    <source>
        <dbReference type="Proteomes" id="UP000732378"/>
    </source>
</evidence>
<evidence type="ECO:0000313" key="2">
    <source>
        <dbReference type="EMBL" id="MBM7506615.1"/>
    </source>
</evidence>
<keyword evidence="3" id="KW-1185">Reference proteome</keyword>
<gene>
    <name evidence="2" type="ORF">JOE61_000429</name>
</gene>
<dbReference type="EMBL" id="JAFBBZ010000001">
    <property type="protein sequence ID" value="MBM7506615.1"/>
    <property type="molecule type" value="Genomic_DNA"/>
</dbReference>
<dbReference type="RefSeq" id="WP_193669264.1">
    <property type="nucleotide sequence ID" value="NZ_JACDTV010000008.1"/>
</dbReference>
<keyword evidence="1" id="KW-0732">Signal</keyword>
<comment type="caution">
    <text evidence="2">The sequence shown here is derived from an EMBL/GenBank/DDBJ whole genome shotgun (WGS) entry which is preliminary data.</text>
</comment>
<feature type="chain" id="PRO_5045363029" description="SnoaL-like domain-containing protein" evidence="1">
    <location>
        <begin position="27"/>
        <end position="169"/>
    </location>
</feature>
<organism evidence="2 3">
    <name type="scientific">Nocardioides salarius</name>
    <dbReference type="NCBI Taxonomy" id="374513"/>
    <lineage>
        <taxon>Bacteria</taxon>
        <taxon>Bacillati</taxon>
        <taxon>Actinomycetota</taxon>
        <taxon>Actinomycetes</taxon>
        <taxon>Propionibacteriales</taxon>
        <taxon>Nocardioidaceae</taxon>
        <taxon>Nocardioides</taxon>
    </lineage>
</organism>
<dbReference type="Proteomes" id="UP000732378">
    <property type="component" value="Unassembled WGS sequence"/>
</dbReference>
<proteinExistence type="predicted"/>
<accession>A0ABS2M621</accession>
<protein>
    <recommendedName>
        <fullName evidence="4">SnoaL-like domain-containing protein</fullName>
    </recommendedName>
</protein>
<evidence type="ECO:0000256" key="1">
    <source>
        <dbReference type="SAM" id="SignalP"/>
    </source>
</evidence>